<evidence type="ECO:0000313" key="3">
    <source>
        <dbReference type="Proteomes" id="UP001189429"/>
    </source>
</evidence>
<proteinExistence type="predicted"/>
<keyword evidence="1" id="KW-1133">Transmembrane helix</keyword>
<gene>
    <name evidence="2" type="ORF">PCOR1329_LOCUS69415</name>
</gene>
<reference evidence="2" key="1">
    <citation type="submission" date="2023-10" db="EMBL/GenBank/DDBJ databases">
        <authorList>
            <person name="Chen Y."/>
            <person name="Shah S."/>
            <person name="Dougan E. K."/>
            <person name="Thang M."/>
            <person name="Chan C."/>
        </authorList>
    </citation>
    <scope>NUCLEOTIDE SEQUENCE [LARGE SCALE GENOMIC DNA]</scope>
</reference>
<keyword evidence="1" id="KW-0812">Transmembrane</keyword>
<keyword evidence="3" id="KW-1185">Reference proteome</keyword>
<comment type="caution">
    <text evidence="2">The sequence shown here is derived from an EMBL/GenBank/DDBJ whole genome shotgun (WGS) entry which is preliminary data.</text>
</comment>
<name>A0ABN9WTL7_9DINO</name>
<protein>
    <submittedName>
        <fullName evidence="2">Uncharacterized protein</fullName>
    </submittedName>
</protein>
<dbReference type="EMBL" id="CAUYUJ010019113">
    <property type="protein sequence ID" value="CAK0888675.1"/>
    <property type="molecule type" value="Genomic_DNA"/>
</dbReference>
<organism evidence="2 3">
    <name type="scientific">Prorocentrum cordatum</name>
    <dbReference type="NCBI Taxonomy" id="2364126"/>
    <lineage>
        <taxon>Eukaryota</taxon>
        <taxon>Sar</taxon>
        <taxon>Alveolata</taxon>
        <taxon>Dinophyceae</taxon>
        <taxon>Prorocentrales</taxon>
        <taxon>Prorocentraceae</taxon>
        <taxon>Prorocentrum</taxon>
    </lineage>
</organism>
<sequence length="371" mass="40568">MKRAPGRSLASRLADEYAATVVTGVPKVELDELRQRSVGPGWFVSEMFLEVVFAPRTPSRDGFLVEARRRRGVTFANRSAQIGFLYLRSSVLSVVKAVAMLLVVFPPPWRRTAALEMLQAELFCSLELILLCVVASLRKRASLFGMGSLVLPLVAVPSEAVPWCVFIVTHGWYLKRNIGSVHALEYVKLIGDQRLTCLSCDLLMDGMDEDPESLFVCSLGIGHMTLDFTDPYVLLFVVVFFGFVLVQVFTAVPSPHALPRALSTSLRAVVAAYSLGQEDPMQVLCSVLRGYVSVAPVELSRQELEVFFQAARGRVLLSVAFAAENMALEPDNEYLAHTSEPGWAVLQKLGNVDAAVALSALSDAIGGVSRM</sequence>
<feature type="transmembrane region" description="Helical" evidence="1">
    <location>
        <begin position="117"/>
        <end position="137"/>
    </location>
</feature>
<feature type="transmembrane region" description="Helical" evidence="1">
    <location>
        <begin position="232"/>
        <end position="252"/>
    </location>
</feature>
<accession>A0ABN9WTL7</accession>
<keyword evidence="1" id="KW-0472">Membrane</keyword>
<feature type="transmembrane region" description="Helical" evidence="1">
    <location>
        <begin position="85"/>
        <end position="105"/>
    </location>
</feature>
<evidence type="ECO:0000313" key="2">
    <source>
        <dbReference type="EMBL" id="CAK0888675.1"/>
    </source>
</evidence>
<dbReference type="Proteomes" id="UP001189429">
    <property type="component" value="Unassembled WGS sequence"/>
</dbReference>
<evidence type="ECO:0000256" key="1">
    <source>
        <dbReference type="SAM" id="Phobius"/>
    </source>
</evidence>